<comment type="caution">
    <text evidence="1">The sequence shown here is derived from an EMBL/GenBank/DDBJ whole genome shotgun (WGS) entry which is preliminary data.</text>
</comment>
<evidence type="ECO:0000313" key="1">
    <source>
        <dbReference type="EMBL" id="ECI4934497.1"/>
    </source>
</evidence>
<protein>
    <submittedName>
        <fullName evidence="1">Uncharacterized protein</fullName>
    </submittedName>
</protein>
<gene>
    <name evidence="1" type="ORF">DSQ81_01190</name>
</gene>
<dbReference type="Proteomes" id="UP000839688">
    <property type="component" value="Unassembled WGS sequence"/>
</dbReference>
<organism evidence="1">
    <name type="scientific">Salmonella enterica subsp. arizonae</name>
    <dbReference type="NCBI Taxonomy" id="59203"/>
    <lineage>
        <taxon>Bacteria</taxon>
        <taxon>Pseudomonadati</taxon>
        <taxon>Pseudomonadota</taxon>
        <taxon>Gammaproteobacteria</taxon>
        <taxon>Enterobacterales</taxon>
        <taxon>Enterobacteriaceae</taxon>
        <taxon>Salmonella</taxon>
    </lineage>
</organism>
<accession>A0A3R0BH24</accession>
<proteinExistence type="predicted"/>
<dbReference type="EMBL" id="AAIVIG010000001">
    <property type="protein sequence ID" value="ECI4934497.1"/>
    <property type="molecule type" value="Genomic_DNA"/>
</dbReference>
<dbReference type="AlphaFoldDB" id="A0A3R0BH24"/>
<name>A0A3R0BH24_SALER</name>
<reference evidence="1" key="1">
    <citation type="submission" date="2018-07" db="EMBL/GenBank/DDBJ databases">
        <authorList>
            <person name="Ashton P.M."/>
            <person name="Dallman T."/>
            <person name="Nair S."/>
            <person name="De Pinna E."/>
            <person name="Peters T."/>
            <person name="Grant K."/>
        </authorList>
    </citation>
    <scope>NUCLEOTIDE SEQUENCE [LARGE SCALE GENOMIC DNA]</scope>
    <source>
        <strain evidence="1">475813</strain>
    </source>
</reference>
<sequence>MRLAISIIPDKFIYKRITAYDSSDIGKSMPVVDDDVRLQYWLQLAFMRFLWRGMKFAFE</sequence>